<gene>
    <name evidence="2" type="ORF">HHL25_18030</name>
</gene>
<dbReference type="EMBL" id="JABBGK010000004">
    <property type="protein sequence ID" value="NML76035.1"/>
    <property type="molecule type" value="Genomic_DNA"/>
</dbReference>
<reference evidence="2 3" key="1">
    <citation type="submission" date="2020-04" db="EMBL/GenBank/DDBJ databases">
        <title>Rhizobium sp. S-51 isolated from soil.</title>
        <authorList>
            <person name="Dahal R.H."/>
        </authorList>
    </citation>
    <scope>NUCLEOTIDE SEQUENCE [LARGE SCALE GENOMIC DNA]</scope>
    <source>
        <strain evidence="2 3">S-51</strain>
    </source>
</reference>
<comment type="caution">
    <text evidence="2">The sequence shown here is derived from an EMBL/GenBank/DDBJ whole genome shotgun (WGS) entry which is preliminary data.</text>
</comment>
<sequence length="160" mass="17314">MEEPAGYREDVYRAPVPATLSGATVVTTAEAHALWEGGNTAFVDVLPRTPKPADLPAGTIWKEKPHVSIKGALWLPNTGYGKLAGVTLAYFRQGLEKATGGDVNAPLLFFCLPDCWMSWNAAKRALSLGYTRVYWYPEGSDGWAVAGYPTETLRPEPGGE</sequence>
<dbReference type="NCBIfam" id="TIGR03865">
    <property type="entry name" value="PQQ_CXXCW"/>
    <property type="match status" value="1"/>
</dbReference>
<dbReference type="InterPro" id="IPR001763">
    <property type="entry name" value="Rhodanese-like_dom"/>
</dbReference>
<dbReference type="AlphaFoldDB" id="A0A7Y0FXK6"/>
<proteinExistence type="predicted"/>
<dbReference type="InterPro" id="IPR036873">
    <property type="entry name" value="Rhodanese-like_dom_sf"/>
</dbReference>
<organism evidence="2 3">
    <name type="scientific">Rhizobium terricola</name>
    <dbReference type="NCBI Taxonomy" id="2728849"/>
    <lineage>
        <taxon>Bacteria</taxon>
        <taxon>Pseudomonadati</taxon>
        <taxon>Pseudomonadota</taxon>
        <taxon>Alphaproteobacteria</taxon>
        <taxon>Hyphomicrobiales</taxon>
        <taxon>Rhizobiaceae</taxon>
        <taxon>Rhizobium/Agrobacterium group</taxon>
        <taxon>Rhizobium</taxon>
    </lineage>
</organism>
<dbReference type="Proteomes" id="UP000541470">
    <property type="component" value="Unassembled WGS sequence"/>
</dbReference>
<evidence type="ECO:0000259" key="1">
    <source>
        <dbReference type="PROSITE" id="PS50206"/>
    </source>
</evidence>
<protein>
    <submittedName>
        <fullName evidence="2">PQQ-dependent catabolism-associated CXXCW motif protein</fullName>
    </submittedName>
</protein>
<evidence type="ECO:0000313" key="3">
    <source>
        <dbReference type="Proteomes" id="UP000541470"/>
    </source>
</evidence>
<dbReference type="Gene3D" id="3.40.250.10">
    <property type="entry name" value="Rhodanese-like domain"/>
    <property type="match status" value="1"/>
</dbReference>
<name>A0A7Y0FXK6_9HYPH</name>
<dbReference type="SUPFAM" id="SSF52821">
    <property type="entry name" value="Rhodanese/Cell cycle control phosphatase"/>
    <property type="match status" value="1"/>
</dbReference>
<keyword evidence="3" id="KW-1185">Reference proteome</keyword>
<dbReference type="CDD" id="cd00158">
    <property type="entry name" value="RHOD"/>
    <property type="match status" value="1"/>
</dbReference>
<dbReference type="PROSITE" id="PS50206">
    <property type="entry name" value="RHODANESE_3"/>
    <property type="match status" value="1"/>
</dbReference>
<accession>A0A7Y0FXK6</accession>
<evidence type="ECO:0000313" key="2">
    <source>
        <dbReference type="EMBL" id="NML76035.1"/>
    </source>
</evidence>
<dbReference type="InterPro" id="IPR022376">
    <property type="entry name" value="PQQ_CXXCW"/>
</dbReference>
<feature type="domain" description="Rhodanese" evidence="1">
    <location>
        <begin position="69"/>
        <end position="152"/>
    </location>
</feature>